<dbReference type="NCBIfam" id="TIGR00149">
    <property type="entry name" value="TIGR00149_YjbQ"/>
    <property type="match status" value="1"/>
</dbReference>
<dbReference type="Proteomes" id="UP000525298">
    <property type="component" value="Unassembled WGS sequence"/>
</dbReference>
<dbReference type="PANTHER" id="PTHR30615:SF8">
    <property type="entry name" value="UPF0047 PROTEIN C4A8.02C"/>
    <property type="match status" value="1"/>
</dbReference>
<dbReference type="PANTHER" id="PTHR30615">
    <property type="entry name" value="UNCHARACTERIZED PROTEIN YJBQ-RELATED"/>
    <property type="match status" value="1"/>
</dbReference>
<dbReference type="SUPFAM" id="SSF111038">
    <property type="entry name" value="YjbQ-like"/>
    <property type="match status" value="1"/>
</dbReference>
<evidence type="ECO:0000313" key="2">
    <source>
        <dbReference type="EMBL" id="MBA2880131.1"/>
    </source>
</evidence>
<name>A0A7W0HJJ4_9BACT</name>
<dbReference type="InterPro" id="IPR035917">
    <property type="entry name" value="YjbQ-like_sf"/>
</dbReference>
<evidence type="ECO:0000313" key="3">
    <source>
        <dbReference type="Proteomes" id="UP000525298"/>
    </source>
</evidence>
<gene>
    <name evidence="2" type="ORF">HNR65_000438</name>
</gene>
<dbReference type="EMBL" id="JACDUS010000001">
    <property type="protein sequence ID" value="MBA2880131.1"/>
    <property type="molecule type" value="Genomic_DNA"/>
</dbReference>
<protein>
    <submittedName>
        <fullName evidence="2">Secondary thiamine-phosphate synthase enzyme</fullName>
    </submittedName>
</protein>
<sequence length="142" mass="15606">MSTTVYCKDIEVKLGAHMGMADITGPLEAMVKESGIQNGRLSATIIGSTGSLTTIEYEPGVIEDLRRAIDRMAPREMEYEHEKAWHDGNGHSHVQAAIIGPSLSMPVRSGRMQCGTWQQVVAINHDNRDRTRTVAVTLMGEK</sequence>
<dbReference type="AlphaFoldDB" id="A0A7W0HJJ4"/>
<keyword evidence="3" id="KW-1185">Reference proteome</keyword>
<dbReference type="PIRSF" id="PIRSF004681">
    <property type="entry name" value="UCP004681"/>
    <property type="match status" value="1"/>
</dbReference>
<dbReference type="RefSeq" id="WP_181549794.1">
    <property type="nucleotide sequence ID" value="NZ_JACDUS010000001.1"/>
</dbReference>
<dbReference type="Pfam" id="PF01894">
    <property type="entry name" value="YjbQ"/>
    <property type="match status" value="1"/>
</dbReference>
<reference evidence="2 3" key="1">
    <citation type="submission" date="2020-07" db="EMBL/GenBank/DDBJ databases">
        <title>Genomic Encyclopedia of Type Strains, Phase IV (KMG-IV): sequencing the most valuable type-strain genomes for metagenomic binning, comparative biology and taxonomic classification.</title>
        <authorList>
            <person name="Goeker M."/>
        </authorList>
    </citation>
    <scope>NUCLEOTIDE SEQUENCE [LARGE SCALE GENOMIC DNA]</scope>
    <source>
        <strain evidence="2 3">DSM 17721</strain>
    </source>
</reference>
<proteinExistence type="inferred from homology"/>
<accession>A0A7W0HJJ4</accession>
<evidence type="ECO:0000256" key="1">
    <source>
        <dbReference type="ARBA" id="ARBA00005534"/>
    </source>
</evidence>
<dbReference type="InterPro" id="IPR001602">
    <property type="entry name" value="UPF0047_YjbQ-like"/>
</dbReference>
<comment type="similarity">
    <text evidence="1">Belongs to the UPF0047 family.</text>
</comment>
<organism evidence="2 3">
    <name type="scientific">Desulfosalsimonas propionicica</name>
    <dbReference type="NCBI Taxonomy" id="332175"/>
    <lineage>
        <taxon>Bacteria</taxon>
        <taxon>Pseudomonadati</taxon>
        <taxon>Thermodesulfobacteriota</taxon>
        <taxon>Desulfobacteria</taxon>
        <taxon>Desulfobacterales</taxon>
        <taxon>Desulfosalsimonadaceae</taxon>
        <taxon>Desulfosalsimonas</taxon>
    </lineage>
</organism>
<dbReference type="Gene3D" id="2.60.120.460">
    <property type="entry name" value="YjbQ-like"/>
    <property type="match status" value="1"/>
</dbReference>
<comment type="caution">
    <text evidence="2">The sequence shown here is derived from an EMBL/GenBank/DDBJ whole genome shotgun (WGS) entry which is preliminary data.</text>
</comment>